<feature type="transmembrane region" description="Helical" evidence="7">
    <location>
        <begin position="474"/>
        <end position="499"/>
    </location>
</feature>
<dbReference type="GO" id="GO:0005509">
    <property type="term" value="F:calcium ion binding"/>
    <property type="evidence" value="ECO:0007669"/>
    <property type="project" value="InterPro"/>
</dbReference>
<dbReference type="PROSITE" id="PS01186">
    <property type="entry name" value="EGF_2"/>
    <property type="match status" value="3"/>
</dbReference>
<accession>A7SE72</accession>
<dbReference type="eggNOG" id="KOG1217">
    <property type="taxonomic scope" value="Eukaryota"/>
</dbReference>
<dbReference type="InterPro" id="IPR052235">
    <property type="entry name" value="Nephronectin_domain"/>
</dbReference>
<organism evidence="10 11">
    <name type="scientific">Nematostella vectensis</name>
    <name type="common">Starlet sea anemone</name>
    <dbReference type="NCBI Taxonomy" id="45351"/>
    <lineage>
        <taxon>Eukaryota</taxon>
        <taxon>Metazoa</taxon>
        <taxon>Cnidaria</taxon>
        <taxon>Anthozoa</taxon>
        <taxon>Hexacorallia</taxon>
        <taxon>Actiniaria</taxon>
        <taxon>Edwardsiidae</taxon>
        <taxon>Nematostella</taxon>
    </lineage>
</organism>
<evidence type="ECO:0000256" key="3">
    <source>
        <dbReference type="ARBA" id="ARBA00022729"/>
    </source>
</evidence>
<dbReference type="PhylomeDB" id="A7SE72"/>
<dbReference type="FunFam" id="2.10.25.10:FF:000038">
    <property type="entry name" value="Fibrillin 2"/>
    <property type="match status" value="1"/>
</dbReference>
<reference evidence="10 11" key="1">
    <citation type="journal article" date="2007" name="Science">
        <title>Sea anemone genome reveals ancestral eumetazoan gene repertoire and genomic organization.</title>
        <authorList>
            <person name="Putnam N.H."/>
            <person name="Srivastava M."/>
            <person name="Hellsten U."/>
            <person name="Dirks B."/>
            <person name="Chapman J."/>
            <person name="Salamov A."/>
            <person name="Terry A."/>
            <person name="Shapiro H."/>
            <person name="Lindquist E."/>
            <person name="Kapitonov V.V."/>
            <person name="Jurka J."/>
            <person name="Genikhovich G."/>
            <person name="Grigoriev I.V."/>
            <person name="Lucas S.M."/>
            <person name="Steele R.E."/>
            <person name="Finnerty J.R."/>
            <person name="Technau U."/>
            <person name="Martindale M.Q."/>
            <person name="Rokhsar D.S."/>
        </authorList>
    </citation>
    <scope>NUCLEOTIDE SEQUENCE [LARGE SCALE GENOMIC DNA]</scope>
    <source>
        <strain evidence="11">CH2 X CH6</strain>
    </source>
</reference>
<evidence type="ECO:0000256" key="8">
    <source>
        <dbReference type="SAM" id="SignalP"/>
    </source>
</evidence>
<dbReference type="InterPro" id="IPR009030">
    <property type="entry name" value="Growth_fac_rcpt_cys_sf"/>
</dbReference>
<dbReference type="OMA" id="AYFVCMF"/>
<evidence type="ECO:0000256" key="7">
    <source>
        <dbReference type="SAM" id="Phobius"/>
    </source>
</evidence>
<comment type="similarity">
    <text evidence="1">Belongs to the EGF domain peptide family.</text>
</comment>
<evidence type="ECO:0000313" key="11">
    <source>
        <dbReference type="Proteomes" id="UP000001593"/>
    </source>
</evidence>
<dbReference type="Proteomes" id="UP000001593">
    <property type="component" value="Unassembled WGS sequence"/>
</dbReference>
<dbReference type="InterPro" id="IPR000742">
    <property type="entry name" value="EGF"/>
</dbReference>
<dbReference type="SMART" id="SM00179">
    <property type="entry name" value="EGF_CA"/>
    <property type="match status" value="3"/>
</dbReference>
<dbReference type="SUPFAM" id="SSF57196">
    <property type="entry name" value="EGF/Laminin"/>
    <property type="match status" value="2"/>
</dbReference>
<dbReference type="SUPFAM" id="SSF57184">
    <property type="entry name" value="Growth factor receptor domain"/>
    <property type="match status" value="1"/>
</dbReference>
<dbReference type="Pfam" id="PF14670">
    <property type="entry name" value="FXa_inhibition"/>
    <property type="match status" value="1"/>
</dbReference>
<dbReference type="InterPro" id="IPR001881">
    <property type="entry name" value="EGF-like_Ca-bd_dom"/>
</dbReference>
<dbReference type="PROSITE" id="PS50026">
    <property type="entry name" value="EGF_3"/>
    <property type="match status" value="2"/>
</dbReference>
<name>A7SE72_NEMVE</name>
<dbReference type="InterPro" id="IPR000152">
    <property type="entry name" value="EGF-type_Asp/Asn_hydroxyl_site"/>
</dbReference>
<dbReference type="PROSITE" id="PS00010">
    <property type="entry name" value="ASX_HYDROXYL"/>
    <property type="match status" value="1"/>
</dbReference>
<proteinExistence type="inferred from homology"/>
<keyword evidence="7" id="KW-1133">Transmembrane helix</keyword>
<evidence type="ECO:0000256" key="1">
    <source>
        <dbReference type="ARBA" id="ARBA00006373"/>
    </source>
</evidence>
<feature type="signal peptide" evidence="8">
    <location>
        <begin position="1"/>
        <end position="23"/>
    </location>
</feature>
<dbReference type="InParanoid" id="A7SE72"/>
<evidence type="ECO:0000256" key="2">
    <source>
        <dbReference type="ARBA" id="ARBA00022536"/>
    </source>
</evidence>
<dbReference type="EMBL" id="DS469635">
    <property type="protein sequence ID" value="EDO37957.1"/>
    <property type="molecule type" value="Genomic_DNA"/>
</dbReference>
<keyword evidence="7" id="KW-0472">Membrane</keyword>
<feature type="domain" description="EGF-like" evidence="9">
    <location>
        <begin position="292"/>
        <end position="329"/>
    </location>
</feature>
<dbReference type="InterPro" id="IPR049883">
    <property type="entry name" value="NOTCH1_EGF-like"/>
</dbReference>
<feature type="domain" description="EGF-like" evidence="9">
    <location>
        <begin position="405"/>
        <end position="445"/>
    </location>
</feature>
<dbReference type="PANTHER" id="PTHR24050:SF28">
    <property type="entry name" value="UROMODULIN-LIKE"/>
    <property type="match status" value="1"/>
</dbReference>
<evidence type="ECO:0000313" key="10">
    <source>
        <dbReference type="EMBL" id="EDO37957.1"/>
    </source>
</evidence>
<dbReference type="CDD" id="cd00054">
    <property type="entry name" value="EGF_CA"/>
    <property type="match status" value="1"/>
</dbReference>
<keyword evidence="2 6" id="KW-0245">EGF-like domain</keyword>
<dbReference type="Gene3D" id="2.10.25.10">
    <property type="entry name" value="Laminin"/>
    <property type="match status" value="5"/>
</dbReference>
<dbReference type="FunFam" id="2.10.25.10:FF:000240">
    <property type="entry name" value="Vitamin K-dependent protein S"/>
    <property type="match status" value="1"/>
</dbReference>
<dbReference type="STRING" id="45351.A7SE72"/>
<evidence type="ECO:0000256" key="5">
    <source>
        <dbReference type="ARBA" id="ARBA00023157"/>
    </source>
</evidence>
<dbReference type="SMART" id="SM00181">
    <property type="entry name" value="EGF"/>
    <property type="match status" value="5"/>
</dbReference>
<evidence type="ECO:0000256" key="6">
    <source>
        <dbReference type="PROSITE-ProRule" id="PRU00076"/>
    </source>
</evidence>
<dbReference type="PROSITE" id="PS01187">
    <property type="entry name" value="EGF_CA"/>
    <property type="match status" value="1"/>
</dbReference>
<dbReference type="HOGENOM" id="CLU_455837_0_0_1"/>
<protein>
    <recommendedName>
        <fullName evidence="9">EGF-like domain-containing protein</fullName>
    </recommendedName>
</protein>
<dbReference type="InterPro" id="IPR018097">
    <property type="entry name" value="EGF_Ca-bd_CS"/>
</dbReference>
<gene>
    <name evidence="10" type="ORF">NEMVEDRAFT_v1g210892</name>
</gene>
<sequence>MSTLIRMCFWMVVLVTSMDSSNGKKRLPIPKSLLVPGAKGIDVIDEAVELVDEAQIFSEDHHFTKRIAIVQSAINASSNGGGLWQVDLCVFREVTQNRRKYTNLVRLQKLVRRKLGITWSRVRHHDLRRPLYSILAARLALETTVESFPKNVKSQARIWAQNYHKCPETSGAYTPPEEANKLDENTFVKVVKNSCYSGYNKCEHFCHELPQGRTACSCRKSFTLQPDGKSCKEVKASEIKVAEEPLELNPDPRSCVVNGNQCEQSCIKVRGIVKCTCRQGFVLHNNEFSCFDMDECELSPCDHECHNTPGSYCTCKKGYTLQTDMVTCKQDHGNCSVNDVGCLDRCPGCPCPPGMSRQNGHCVETDEFSLYKGVCHHNCVNTPRGYRCACSPGYSLDENGISCSDTDECATGAHTCHHNCINVPGGYFCSCAKGFRLNYDLKTCVVAYFVCMFASPARTVAYFVCMFASLARIVAYFVCMFASLARTVFVSYAYIYVLLRVYMTTSANATMAVAVSDVKISPVAIGVLAGTGLAYYPTGELAKMLTSALATLVFATTTASISQGDTNAHAHLASGSILTGSSACLPNSRRTRDYHVIGT</sequence>
<keyword evidence="5" id="KW-1015">Disulfide bond</keyword>
<dbReference type="AlphaFoldDB" id="A7SE72"/>
<keyword evidence="3 8" id="KW-0732">Signal</keyword>
<dbReference type="PANTHER" id="PTHR24050">
    <property type="entry name" value="PA14 DOMAIN-CONTAINING PROTEIN"/>
    <property type="match status" value="1"/>
</dbReference>
<keyword evidence="7" id="KW-0812">Transmembrane</keyword>
<feature type="transmembrane region" description="Helical" evidence="7">
    <location>
        <begin position="445"/>
        <end position="467"/>
    </location>
</feature>
<keyword evidence="4" id="KW-0677">Repeat</keyword>
<keyword evidence="11" id="KW-1185">Reference proteome</keyword>
<comment type="caution">
    <text evidence="6">Lacks conserved residue(s) required for the propagation of feature annotation.</text>
</comment>
<feature type="chain" id="PRO_5002711999" description="EGF-like domain-containing protein" evidence="8">
    <location>
        <begin position="24"/>
        <end position="599"/>
    </location>
</feature>
<evidence type="ECO:0000256" key="4">
    <source>
        <dbReference type="ARBA" id="ARBA00022737"/>
    </source>
</evidence>
<evidence type="ECO:0000259" key="9">
    <source>
        <dbReference type="PROSITE" id="PS50026"/>
    </source>
</evidence>
<dbReference type="Pfam" id="PF07645">
    <property type="entry name" value="EGF_CA"/>
    <property type="match status" value="2"/>
</dbReference>